<feature type="domain" description="Fibronectin type III-like" evidence="12">
    <location>
        <begin position="672"/>
        <end position="741"/>
    </location>
</feature>
<dbReference type="SMART" id="SM01217">
    <property type="entry name" value="Fn3_like"/>
    <property type="match status" value="1"/>
</dbReference>
<dbReference type="Gene3D" id="3.20.20.300">
    <property type="entry name" value="Glycoside hydrolase, family 3, N-terminal domain"/>
    <property type="match status" value="1"/>
</dbReference>
<dbReference type="InterPro" id="IPR019800">
    <property type="entry name" value="Glyco_hydro_3_AS"/>
</dbReference>
<evidence type="ECO:0000256" key="3">
    <source>
        <dbReference type="ARBA" id="ARBA00012744"/>
    </source>
</evidence>
<dbReference type="FunFam" id="3.20.20.300:FF:000005">
    <property type="entry name" value="Periplasmic beta-glucosidase"/>
    <property type="match status" value="1"/>
</dbReference>
<dbReference type="PROSITE" id="PS00775">
    <property type="entry name" value="GLYCOSYL_HYDROL_F3"/>
    <property type="match status" value="1"/>
</dbReference>
<dbReference type="RefSeq" id="WP_072892663.1">
    <property type="nucleotide sequence ID" value="NZ_FQWZ01000001.1"/>
</dbReference>
<dbReference type="InterPro" id="IPR026891">
    <property type="entry name" value="Fn3-like"/>
</dbReference>
<evidence type="ECO:0000256" key="10">
    <source>
        <dbReference type="RuleBase" id="RU361161"/>
    </source>
</evidence>
<proteinExistence type="inferred from homology"/>
<evidence type="ECO:0000256" key="7">
    <source>
        <dbReference type="ARBA" id="ARBA00031448"/>
    </source>
</evidence>
<dbReference type="Pfam" id="PF00933">
    <property type="entry name" value="Glyco_hydro_3"/>
    <property type="match status" value="1"/>
</dbReference>
<reference evidence="13 14" key="1">
    <citation type="submission" date="2016-11" db="EMBL/GenBank/DDBJ databases">
        <authorList>
            <person name="Jaros S."/>
            <person name="Januszkiewicz K."/>
            <person name="Wedrychowicz H."/>
        </authorList>
    </citation>
    <scope>NUCLEOTIDE SEQUENCE [LARGE SCALE GENOMIC DNA]</scope>
    <source>
        <strain evidence="13 14">CGMCC 1.7049</strain>
    </source>
</reference>
<dbReference type="Proteomes" id="UP000199758">
    <property type="component" value="Unassembled WGS sequence"/>
</dbReference>
<dbReference type="GO" id="GO:0009251">
    <property type="term" value="P:glucan catabolic process"/>
    <property type="evidence" value="ECO:0007669"/>
    <property type="project" value="TreeGrafter"/>
</dbReference>
<dbReference type="EMBL" id="FQWZ01000001">
    <property type="protein sequence ID" value="SHG41940.1"/>
    <property type="molecule type" value="Genomic_DNA"/>
</dbReference>
<dbReference type="STRING" id="490188.SAMN04488068_0095"/>
<dbReference type="Pfam" id="PF01915">
    <property type="entry name" value="Glyco_hydro_3_C"/>
    <property type="match status" value="1"/>
</dbReference>
<dbReference type="PANTHER" id="PTHR30620">
    <property type="entry name" value="PERIPLASMIC BETA-GLUCOSIDASE-RELATED"/>
    <property type="match status" value="1"/>
</dbReference>
<sequence length="754" mass="80937">MSTMLKRLAALLIGATVTSLAKAAAPDDAAIDALIGQMTTAEKAGQLTLVAAVYEHEPSDRERARGEPTAMQRQLDEIRRGRIGAVFNGIGAAWARQLQRAAVEQSRTKIPVLISVDAIHGFRTIFPVPLAEAASFDPALAERVARATAVEATAAGVAWNLAPNVDIARDARWGRGVEGAGEDVHLAQVMAAARVRGYQKNGRLGDADAMLATPKHFAGYGAAEGGLDYNVAELSERTLHQVYLPPFKAAFDAGAGAVMAGFHEIGGIPSMIHHRLLTGLLRDQWRWDGIVVSDYAADHELIEHGVARDDRDAARRAFMAGVDVSMTSRLYQQYLPDLVASGEVPMARLDQAVRRVLRTKRNLGLFDAPYARMDVARERAQTRTASMRALAREAAQRAIVMLRNQNGLLPLSPTTSTRIALIGPMAGGPADLNGPWTVFDDRHDAVSVETGLREAMTDPTRLSVTRGSDIEVPIAGGIEAAVAAAQQADVVVLAIGESESMSGEAQSRTDIVVPAAQQALAEAVKATGKPIVVLLRTGRALALSGAVRDADAILVTWFLGAETGHAIADLLFGKVAPSGRLPVSFPQAAGQVPYYYAHKNTGRPPPPGPMREYTARYRDLTAAPLYPFGHGLGYARVDYGATQIDGSDQLAWDGELSVSARLHNTGTRAIDEVVQLYLHDRIASVTRPVRELRDFQRVTLAPGEQRTVSFRLRRDALTFVGEDLRTIAEPGEFDVWIAPSATGGTPTRFTLLGP</sequence>
<keyword evidence="4 11" id="KW-0732">Signal</keyword>
<evidence type="ECO:0000256" key="2">
    <source>
        <dbReference type="ARBA" id="ARBA00005336"/>
    </source>
</evidence>
<dbReference type="FunFam" id="2.60.40.10:FF:000495">
    <property type="entry name" value="Periplasmic beta-glucosidase"/>
    <property type="match status" value="1"/>
</dbReference>
<feature type="chain" id="PRO_5012544878" description="beta-glucosidase" evidence="11">
    <location>
        <begin position="24"/>
        <end position="754"/>
    </location>
</feature>
<dbReference type="InterPro" id="IPR036881">
    <property type="entry name" value="Glyco_hydro_3_C_sf"/>
</dbReference>
<evidence type="ECO:0000256" key="11">
    <source>
        <dbReference type="SAM" id="SignalP"/>
    </source>
</evidence>
<evidence type="ECO:0000256" key="5">
    <source>
        <dbReference type="ARBA" id="ARBA00022801"/>
    </source>
</evidence>
<dbReference type="Gene3D" id="3.40.50.1700">
    <property type="entry name" value="Glycoside hydrolase family 3 C-terminal domain"/>
    <property type="match status" value="1"/>
</dbReference>
<evidence type="ECO:0000313" key="14">
    <source>
        <dbReference type="Proteomes" id="UP000199758"/>
    </source>
</evidence>
<evidence type="ECO:0000259" key="12">
    <source>
        <dbReference type="SMART" id="SM01217"/>
    </source>
</evidence>
<evidence type="ECO:0000256" key="8">
    <source>
        <dbReference type="ARBA" id="ARBA00032194"/>
    </source>
</evidence>
<dbReference type="AlphaFoldDB" id="A0A1M5JNT1"/>
<dbReference type="EC" id="3.2.1.21" evidence="3"/>
<dbReference type="InterPro" id="IPR001764">
    <property type="entry name" value="Glyco_hydro_3_N"/>
</dbReference>
<accession>A0A1M5JNT1</accession>
<dbReference type="InterPro" id="IPR051915">
    <property type="entry name" value="Cellulose_Degrad_GH3"/>
</dbReference>
<dbReference type="PRINTS" id="PR00133">
    <property type="entry name" value="GLHYDRLASE3"/>
</dbReference>
<dbReference type="Gene3D" id="2.60.40.10">
    <property type="entry name" value="Immunoglobulins"/>
    <property type="match status" value="1"/>
</dbReference>
<dbReference type="InterPro" id="IPR017853">
    <property type="entry name" value="GH"/>
</dbReference>
<dbReference type="SUPFAM" id="SSF52279">
    <property type="entry name" value="Beta-D-glucan exohydrolase, C-terminal domain"/>
    <property type="match status" value="1"/>
</dbReference>
<comment type="similarity">
    <text evidence="2 10">Belongs to the glycosyl hydrolase 3 family.</text>
</comment>
<dbReference type="PANTHER" id="PTHR30620:SF16">
    <property type="entry name" value="LYSOSOMAL BETA GLUCOSIDASE"/>
    <property type="match status" value="1"/>
</dbReference>
<evidence type="ECO:0000256" key="9">
    <source>
        <dbReference type="ARBA" id="ARBA00032594"/>
    </source>
</evidence>
<name>A0A1M5JNT1_9GAMM</name>
<dbReference type="InterPro" id="IPR013783">
    <property type="entry name" value="Ig-like_fold"/>
</dbReference>
<feature type="signal peptide" evidence="11">
    <location>
        <begin position="1"/>
        <end position="23"/>
    </location>
</feature>
<evidence type="ECO:0000256" key="4">
    <source>
        <dbReference type="ARBA" id="ARBA00022729"/>
    </source>
</evidence>
<dbReference type="SUPFAM" id="SSF51445">
    <property type="entry name" value="(Trans)glycosidases"/>
    <property type="match status" value="1"/>
</dbReference>
<evidence type="ECO:0000313" key="13">
    <source>
        <dbReference type="EMBL" id="SHG41940.1"/>
    </source>
</evidence>
<keyword evidence="5 10" id="KW-0378">Hydrolase</keyword>
<dbReference type="InterPro" id="IPR002772">
    <property type="entry name" value="Glyco_hydro_3_C"/>
</dbReference>
<dbReference type="Pfam" id="PF14310">
    <property type="entry name" value="Fn3-like"/>
    <property type="match status" value="1"/>
</dbReference>
<keyword evidence="6 10" id="KW-0326">Glycosidase</keyword>
<comment type="catalytic activity">
    <reaction evidence="1">
        <text>Hydrolysis of terminal, non-reducing beta-D-glucosyl residues with release of beta-D-glucose.</text>
        <dbReference type="EC" id="3.2.1.21"/>
    </reaction>
</comment>
<evidence type="ECO:0000256" key="1">
    <source>
        <dbReference type="ARBA" id="ARBA00000448"/>
    </source>
</evidence>
<dbReference type="InterPro" id="IPR036962">
    <property type="entry name" value="Glyco_hydro_3_N_sf"/>
</dbReference>
<keyword evidence="14" id="KW-1185">Reference proteome</keyword>
<dbReference type="GO" id="GO:0008422">
    <property type="term" value="F:beta-glucosidase activity"/>
    <property type="evidence" value="ECO:0007669"/>
    <property type="project" value="UniProtKB-EC"/>
</dbReference>
<protein>
    <recommendedName>
        <fullName evidence="3">beta-glucosidase</fullName>
        <ecNumber evidence="3">3.2.1.21</ecNumber>
    </recommendedName>
    <alternativeName>
        <fullName evidence="9">Beta-D-glucoside glucohydrolase</fullName>
    </alternativeName>
    <alternativeName>
        <fullName evidence="7">Cellobiase</fullName>
    </alternativeName>
    <alternativeName>
        <fullName evidence="8">Gentiobiase</fullName>
    </alternativeName>
</protein>
<gene>
    <name evidence="13" type="ORF">SAMN04488068_0095</name>
</gene>
<organism evidence="13 14">
    <name type="scientific">Hydrocarboniphaga daqingensis</name>
    <dbReference type="NCBI Taxonomy" id="490188"/>
    <lineage>
        <taxon>Bacteria</taxon>
        <taxon>Pseudomonadati</taxon>
        <taxon>Pseudomonadota</taxon>
        <taxon>Gammaproteobacteria</taxon>
        <taxon>Nevskiales</taxon>
        <taxon>Nevskiaceae</taxon>
        <taxon>Hydrocarboniphaga</taxon>
    </lineage>
</organism>
<evidence type="ECO:0000256" key="6">
    <source>
        <dbReference type="ARBA" id="ARBA00023295"/>
    </source>
</evidence>